<organism evidence="1 2">
    <name type="scientific">Enterobacter cancerogenus</name>
    <dbReference type="NCBI Taxonomy" id="69218"/>
    <lineage>
        <taxon>Bacteria</taxon>
        <taxon>Pseudomonadati</taxon>
        <taxon>Pseudomonadota</taxon>
        <taxon>Gammaproteobacteria</taxon>
        <taxon>Enterobacterales</taxon>
        <taxon>Enterobacteriaceae</taxon>
        <taxon>Enterobacter</taxon>
        <taxon>Enterobacter cloacae complex</taxon>
    </lineage>
</organism>
<dbReference type="GO" id="GO:0016746">
    <property type="term" value="F:acyltransferase activity"/>
    <property type="evidence" value="ECO:0007669"/>
    <property type="project" value="InterPro"/>
</dbReference>
<dbReference type="EMBL" id="QGAL01000006">
    <property type="protein sequence ID" value="TKK16447.1"/>
    <property type="molecule type" value="Genomic_DNA"/>
</dbReference>
<evidence type="ECO:0000313" key="2">
    <source>
        <dbReference type="Proteomes" id="UP000306327"/>
    </source>
</evidence>
<dbReference type="InterPro" id="IPR016039">
    <property type="entry name" value="Thiolase-like"/>
</dbReference>
<evidence type="ECO:0000313" key="1">
    <source>
        <dbReference type="EMBL" id="TKK16447.1"/>
    </source>
</evidence>
<evidence type="ECO:0008006" key="3">
    <source>
        <dbReference type="Google" id="ProtNLM"/>
    </source>
</evidence>
<dbReference type="AlphaFoldDB" id="A0AB38P110"/>
<name>A0AB38P110_9ENTR</name>
<dbReference type="RefSeq" id="WP_137273203.1">
    <property type="nucleotide sequence ID" value="NZ_JAJAPN010000020.1"/>
</dbReference>
<dbReference type="Proteomes" id="UP000306327">
    <property type="component" value="Unassembled WGS sequence"/>
</dbReference>
<reference evidence="1 2" key="1">
    <citation type="journal article" date="2019" name="Sci. Rep.">
        <title>Differences in resource use lead to coexistence of seed-transmitted microbial populations.</title>
        <authorList>
            <person name="Torres-Cortes G."/>
            <person name="Garcia B.J."/>
            <person name="Compant S."/>
            <person name="Rezki S."/>
            <person name="Jones P."/>
            <person name="Preveaux A."/>
            <person name="Briand M."/>
            <person name="Roulet A."/>
            <person name="Bouchez O."/>
            <person name="Jacobson D."/>
            <person name="Barret M."/>
        </authorList>
    </citation>
    <scope>NUCLEOTIDE SEQUENCE [LARGE SCALE GENOMIC DNA]</scope>
    <source>
        <strain evidence="1 2">CFBP13530</strain>
    </source>
</reference>
<comment type="caution">
    <text evidence="1">The sequence shown here is derived from an EMBL/GenBank/DDBJ whole genome shotgun (WGS) entry which is preliminary data.</text>
</comment>
<accession>A0AB38P110</accession>
<dbReference type="SUPFAM" id="SSF53901">
    <property type="entry name" value="Thiolase-like"/>
    <property type="match status" value="1"/>
</dbReference>
<dbReference type="GO" id="GO:0044281">
    <property type="term" value="P:small molecule metabolic process"/>
    <property type="evidence" value="ECO:0007669"/>
    <property type="project" value="UniProtKB-ARBA"/>
</dbReference>
<protein>
    <recommendedName>
        <fullName evidence="3">Type VI secretion protein</fullName>
    </recommendedName>
</protein>
<proteinExistence type="predicted"/>
<gene>
    <name evidence="1" type="ORF">EcCFBP13530_18735</name>
</gene>
<sequence length="376" mass="41698">MTGALWAWFSGLPVKSVEFWLVSVGIPVLLWLAVAWCREMVYLLGQIQTNAWDKHREDAILQAVRRGRRTLQILYGTYITALSSPEERFRFPSAEAFFQHESALRAQTSWQGGGNTRHSRIIPTDISPDVFLSQIFADLLPALAVSLGQYPDEQSVTVLFEADTSVSSQRVRDLWRDVWQKNGIRQQLEYIEGHGLTAIDRWLDNRIRENTLLLVVALQIAPENPDGSAEAVTALLLGNRLTQNTLTPFALLHRPEQSVPDTLAENITQAMDWGPVQPEDVHHLWRAGLSVSGQKAIAALNGLSPLQGVDMNTAQYDIDTALGQAGCAAPWLAIAVATQAAVKMQENQLIISGEQNGTVMWSTVITPYLSGKENHN</sequence>